<gene>
    <name evidence="1" type="ORF">CDAR_555291</name>
</gene>
<evidence type="ECO:0000313" key="2">
    <source>
        <dbReference type="Proteomes" id="UP001054837"/>
    </source>
</evidence>
<reference evidence="1 2" key="1">
    <citation type="submission" date="2021-06" db="EMBL/GenBank/DDBJ databases">
        <title>Caerostris darwini draft genome.</title>
        <authorList>
            <person name="Kono N."/>
            <person name="Arakawa K."/>
        </authorList>
    </citation>
    <scope>NUCLEOTIDE SEQUENCE [LARGE SCALE GENOMIC DNA]</scope>
</reference>
<dbReference type="EMBL" id="BPLQ01006193">
    <property type="protein sequence ID" value="GIY20665.1"/>
    <property type="molecule type" value="Genomic_DNA"/>
</dbReference>
<accession>A0AAV4RGQ9</accession>
<protein>
    <submittedName>
        <fullName evidence="1">Uncharacterized protein</fullName>
    </submittedName>
</protein>
<sequence>MGIGKYRRIPAVEEAVLQTIEDNPATSTRAVECVLGQVAANTTFLVDILFTDEDTFSQSESSKLSFARIGINVARTLSICPFPLGIPVAI</sequence>
<proteinExistence type="predicted"/>
<dbReference type="AlphaFoldDB" id="A0AAV4RGQ9"/>
<name>A0AAV4RGQ9_9ARAC</name>
<dbReference type="Proteomes" id="UP001054837">
    <property type="component" value="Unassembled WGS sequence"/>
</dbReference>
<keyword evidence="2" id="KW-1185">Reference proteome</keyword>
<organism evidence="1 2">
    <name type="scientific">Caerostris darwini</name>
    <dbReference type="NCBI Taxonomy" id="1538125"/>
    <lineage>
        <taxon>Eukaryota</taxon>
        <taxon>Metazoa</taxon>
        <taxon>Ecdysozoa</taxon>
        <taxon>Arthropoda</taxon>
        <taxon>Chelicerata</taxon>
        <taxon>Arachnida</taxon>
        <taxon>Araneae</taxon>
        <taxon>Araneomorphae</taxon>
        <taxon>Entelegynae</taxon>
        <taxon>Araneoidea</taxon>
        <taxon>Araneidae</taxon>
        <taxon>Caerostris</taxon>
    </lineage>
</organism>
<comment type="caution">
    <text evidence="1">The sequence shown here is derived from an EMBL/GenBank/DDBJ whole genome shotgun (WGS) entry which is preliminary data.</text>
</comment>
<evidence type="ECO:0000313" key="1">
    <source>
        <dbReference type="EMBL" id="GIY20665.1"/>
    </source>
</evidence>